<dbReference type="eggNOG" id="COG0628">
    <property type="taxonomic scope" value="Bacteria"/>
</dbReference>
<feature type="transmembrane region" description="Helical" evidence="7">
    <location>
        <begin position="212"/>
        <end position="233"/>
    </location>
</feature>
<evidence type="ECO:0000256" key="3">
    <source>
        <dbReference type="ARBA" id="ARBA00022692"/>
    </source>
</evidence>
<dbReference type="GO" id="GO:0016020">
    <property type="term" value="C:membrane"/>
    <property type="evidence" value="ECO:0007669"/>
    <property type="project" value="UniProtKB-SubCell"/>
</dbReference>
<reference evidence="8 9" key="1">
    <citation type="journal article" date="2011" name="J. Bacteriol.">
        <title>Complete genome sequence of the industrial strain Ketogulonicigenium vulgare WSH-001.</title>
        <authorList>
            <person name="Liu L."/>
            <person name="Li Y."/>
            <person name="Zhang J."/>
            <person name="Zhou Z."/>
            <person name="Liu J."/>
            <person name="Li X."/>
            <person name="Zhou J."/>
            <person name="Du G."/>
            <person name="Wang L."/>
            <person name="Chen J."/>
        </authorList>
    </citation>
    <scope>NUCLEOTIDE SEQUENCE [LARGE SCALE GENOMIC DNA]</scope>
    <source>
        <strain evidence="8 9">WSH-001</strain>
    </source>
</reference>
<evidence type="ECO:0000313" key="9">
    <source>
        <dbReference type="Proteomes" id="UP000000692"/>
    </source>
</evidence>
<protein>
    <submittedName>
        <fullName evidence="8">Putative transmembrane protein</fullName>
    </submittedName>
</protein>
<dbReference type="Pfam" id="PF01594">
    <property type="entry name" value="AI-2E_transport"/>
    <property type="match status" value="1"/>
</dbReference>
<evidence type="ECO:0000256" key="5">
    <source>
        <dbReference type="ARBA" id="ARBA00023136"/>
    </source>
</evidence>
<feature type="transmembrane region" description="Helical" evidence="7">
    <location>
        <begin position="310"/>
        <end position="343"/>
    </location>
</feature>
<gene>
    <name evidence="8" type="ordered locus">KVU_0741</name>
</gene>
<keyword evidence="9" id="KW-1185">Reference proteome</keyword>
<name>F9Y4M3_KETVW</name>
<feature type="transmembrane region" description="Helical" evidence="7">
    <location>
        <begin position="239"/>
        <end position="260"/>
    </location>
</feature>
<dbReference type="EMBL" id="CP002018">
    <property type="protein sequence ID" value="AEM40580.1"/>
    <property type="molecule type" value="Genomic_DNA"/>
</dbReference>
<evidence type="ECO:0000256" key="1">
    <source>
        <dbReference type="ARBA" id="ARBA00004141"/>
    </source>
</evidence>
<feature type="region of interest" description="Disordered" evidence="6">
    <location>
        <begin position="352"/>
        <end position="374"/>
    </location>
</feature>
<dbReference type="PANTHER" id="PTHR21716:SF4">
    <property type="entry name" value="TRANSMEMBRANE PROTEIN 245"/>
    <property type="match status" value="1"/>
</dbReference>
<keyword evidence="3 7" id="KW-0812">Transmembrane</keyword>
<dbReference type="InterPro" id="IPR002549">
    <property type="entry name" value="AI-2E-like"/>
</dbReference>
<evidence type="ECO:0000256" key="6">
    <source>
        <dbReference type="SAM" id="MobiDB-lite"/>
    </source>
</evidence>
<dbReference type="OrthoDB" id="106838at2"/>
<keyword evidence="5 7" id="KW-0472">Membrane</keyword>
<dbReference type="PANTHER" id="PTHR21716">
    <property type="entry name" value="TRANSMEMBRANE PROTEIN"/>
    <property type="match status" value="1"/>
</dbReference>
<feature type="transmembrane region" description="Helical" evidence="7">
    <location>
        <begin position="267"/>
        <end position="290"/>
    </location>
</feature>
<feature type="transmembrane region" description="Helical" evidence="7">
    <location>
        <begin position="12"/>
        <end position="43"/>
    </location>
</feature>
<sequence length="374" mass="39969">MSSRTAQGVSFVVMLIIVTIAFVWLMLPFYGAVLWAIILAILFNPLHRRLVRGLGGRRSLAAAFSTLACICIVVIPGSMVLAALAREAGSLYARVSAPDFDAISILERVHAGMPSYLVEALSAFNLSEFDQIQTRLTGFLGDAAQTVATGALNIGQSTAQLVIGLGVMLYVLFFMFRDGSQLAIIIRRASPLTDYQTEHVLRKFTTVVKYTVRGNVIIAVIQGAIGGITFLLLGIEAAFLWGVLMAVLSLLPAVGAFLVWSPAAAYLFLSGQVIQGFILVAVGVVIISTIDNILRPPLVGQGTKLPDYMVLVSTLGGLALFGVNGFVIGPLIAALFVALWSLYTDQQSRLQGEGTTVSNGQSDLTRSQSIQNDE</sequence>
<organism evidence="8 9">
    <name type="scientific">Ketogulonicigenium vulgare (strain WSH-001)</name>
    <dbReference type="NCBI Taxonomy" id="759362"/>
    <lineage>
        <taxon>Bacteria</taxon>
        <taxon>Pseudomonadati</taxon>
        <taxon>Pseudomonadota</taxon>
        <taxon>Alphaproteobacteria</taxon>
        <taxon>Rhodobacterales</taxon>
        <taxon>Roseobacteraceae</taxon>
        <taxon>Ketogulonicigenium</taxon>
    </lineage>
</organism>
<evidence type="ECO:0000256" key="4">
    <source>
        <dbReference type="ARBA" id="ARBA00022989"/>
    </source>
</evidence>
<evidence type="ECO:0000256" key="7">
    <source>
        <dbReference type="SAM" id="Phobius"/>
    </source>
</evidence>
<dbReference type="RefSeq" id="WP_013384035.1">
    <property type="nucleotide sequence ID" value="NC_017384.1"/>
</dbReference>
<feature type="transmembrane region" description="Helical" evidence="7">
    <location>
        <begin position="64"/>
        <end position="85"/>
    </location>
</feature>
<dbReference type="Proteomes" id="UP000000692">
    <property type="component" value="Chromosome"/>
</dbReference>
<feature type="transmembrane region" description="Helical" evidence="7">
    <location>
        <begin position="158"/>
        <end position="176"/>
    </location>
</feature>
<keyword evidence="4 7" id="KW-1133">Transmembrane helix</keyword>
<dbReference type="KEGG" id="kvl:KVU_0741"/>
<dbReference type="AlphaFoldDB" id="F9Y4M3"/>
<accession>F9Y4M3</accession>
<comment type="subcellular location">
    <subcellularLocation>
        <location evidence="1">Membrane</location>
        <topology evidence="1">Multi-pass membrane protein</topology>
    </subcellularLocation>
</comment>
<dbReference type="HOGENOM" id="CLU_041771_2_2_5"/>
<comment type="similarity">
    <text evidence="2">Belongs to the autoinducer-2 exporter (AI-2E) (TC 2.A.86) family.</text>
</comment>
<evidence type="ECO:0000256" key="2">
    <source>
        <dbReference type="ARBA" id="ARBA00009773"/>
    </source>
</evidence>
<evidence type="ECO:0000313" key="8">
    <source>
        <dbReference type="EMBL" id="AEM40580.1"/>
    </source>
</evidence>
<proteinExistence type="inferred from homology"/>